<evidence type="ECO:0000256" key="6">
    <source>
        <dbReference type="SAM" id="MobiDB-lite"/>
    </source>
</evidence>
<feature type="region of interest" description="Disordered" evidence="6">
    <location>
        <begin position="1"/>
        <end position="22"/>
    </location>
</feature>
<keyword evidence="5 7" id="KW-0472">Membrane</keyword>
<dbReference type="EMBL" id="KN840470">
    <property type="protein sequence ID" value="KIP09075.1"/>
    <property type="molecule type" value="Genomic_DNA"/>
</dbReference>
<dbReference type="Gene3D" id="1.20.1250.20">
    <property type="entry name" value="MFS general substrate transporter like domains"/>
    <property type="match status" value="1"/>
</dbReference>
<feature type="transmembrane region" description="Helical" evidence="7">
    <location>
        <begin position="295"/>
        <end position="322"/>
    </location>
</feature>
<dbReference type="PANTHER" id="PTHR23504">
    <property type="entry name" value="MAJOR FACILITATOR SUPERFAMILY DOMAIN-CONTAINING PROTEIN 10"/>
    <property type="match status" value="1"/>
</dbReference>
<feature type="transmembrane region" description="Helical" evidence="7">
    <location>
        <begin position="368"/>
        <end position="387"/>
    </location>
</feature>
<keyword evidence="4 7" id="KW-1133">Transmembrane helix</keyword>
<sequence length="501" mass="53993">MTHSSARSYDSNASDEALSPDEEQPFLADDLEHAIKLEDRANPARVHGVTPVPKAQLAVLCLVRLVDPIMFTQIFPYVNEMIGHLHLNGDPSKTGLYSGIVESCFAIAQLMTIYQWARWSDKIGRKPVILMGITGIAVSTVFMGLSKSLFGVIFARSLAGLFSGNGAVANSVLGEITDSTNQALAFPLYGLCWPLGAIIGPLIGGTFSNPAEAYPSLFDTQLWRQYPYLLPSAIAAALAACGAVFGYFAFEETLPSKRRSRADSTISSPLDSPNLEKPSQPAGVRHLLSIPIIRALCLSGMGLSFINTAFDVIFVLYCYSPITTGGIAFTAAEIGLALAASGAISIGLQLFFMPYLLRRFDHAKMYNFCMAIFPYVFLFLPCLNFIARRGAALWVAIGCLLGLVRIASLAFSVNMILIKNSAPDASSLGATNGLIMFAMCFARAFSPALTSTLFAASVSFAWEPLRYTWVIVMAGIGFGAASLSRRIADGMKQTQNHPRPS</sequence>
<evidence type="ECO:0000313" key="9">
    <source>
        <dbReference type="EMBL" id="KIP09075.1"/>
    </source>
</evidence>
<organism evidence="9 10">
    <name type="scientific">Phlebiopsis gigantea (strain 11061_1 CR5-6)</name>
    <name type="common">White-rot fungus</name>
    <name type="synonym">Peniophora gigantea</name>
    <dbReference type="NCBI Taxonomy" id="745531"/>
    <lineage>
        <taxon>Eukaryota</taxon>
        <taxon>Fungi</taxon>
        <taxon>Dikarya</taxon>
        <taxon>Basidiomycota</taxon>
        <taxon>Agaricomycotina</taxon>
        <taxon>Agaricomycetes</taxon>
        <taxon>Polyporales</taxon>
        <taxon>Phanerochaetaceae</taxon>
        <taxon>Phlebiopsis</taxon>
    </lineage>
</organism>
<accession>A0A0C3SCS5</accession>
<dbReference type="Pfam" id="PF07690">
    <property type="entry name" value="MFS_1"/>
    <property type="match status" value="1"/>
</dbReference>
<dbReference type="GO" id="GO:0016020">
    <property type="term" value="C:membrane"/>
    <property type="evidence" value="ECO:0007669"/>
    <property type="project" value="UniProtKB-SubCell"/>
</dbReference>
<keyword evidence="10" id="KW-1185">Reference proteome</keyword>
<dbReference type="Proteomes" id="UP000053257">
    <property type="component" value="Unassembled WGS sequence"/>
</dbReference>
<evidence type="ECO:0000256" key="3">
    <source>
        <dbReference type="ARBA" id="ARBA00022692"/>
    </source>
</evidence>
<feature type="transmembrane region" description="Helical" evidence="7">
    <location>
        <begin position="393"/>
        <end position="418"/>
    </location>
</feature>
<dbReference type="SUPFAM" id="SSF103473">
    <property type="entry name" value="MFS general substrate transporter"/>
    <property type="match status" value="1"/>
</dbReference>
<evidence type="ECO:0000256" key="2">
    <source>
        <dbReference type="ARBA" id="ARBA00022448"/>
    </source>
</evidence>
<dbReference type="InterPro" id="IPR011701">
    <property type="entry name" value="MFS"/>
</dbReference>
<feature type="transmembrane region" description="Helical" evidence="7">
    <location>
        <begin position="465"/>
        <end position="483"/>
    </location>
</feature>
<comment type="subcellular location">
    <subcellularLocation>
        <location evidence="1">Membrane</location>
        <topology evidence="1">Multi-pass membrane protein</topology>
    </subcellularLocation>
</comment>
<gene>
    <name evidence="9" type="ORF">PHLGIDRAFT_103288</name>
</gene>
<feature type="domain" description="Major facilitator superfamily (MFS) profile" evidence="8">
    <location>
        <begin position="56"/>
        <end position="501"/>
    </location>
</feature>
<dbReference type="HOGENOM" id="CLU_001265_54_6_1"/>
<feature type="transmembrane region" description="Helical" evidence="7">
    <location>
        <begin position="425"/>
        <end position="445"/>
    </location>
</feature>
<evidence type="ECO:0000313" key="10">
    <source>
        <dbReference type="Proteomes" id="UP000053257"/>
    </source>
</evidence>
<protein>
    <recommendedName>
        <fullName evidence="8">Major facilitator superfamily (MFS) profile domain-containing protein</fullName>
    </recommendedName>
</protein>
<feature type="compositionally biased region" description="Polar residues" evidence="6">
    <location>
        <begin position="1"/>
        <end position="14"/>
    </location>
</feature>
<dbReference type="InterPro" id="IPR001958">
    <property type="entry name" value="Tet-R_TetA/multi-R_MdtG-like"/>
</dbReference>
<dbReference type="PANTHER" id="PTHR23504:SF15">
    <property type="entry name" value="MAJOR FACILITATOR SUPERFAMILY (MFS) PROFILE DOMAIN-CONTAINING PROTEIN"/>
    <property type="match status" value="1"/>
</dbReference>
<feature type="transmembrane region" description="Helical" evidence="7">
    <location>
        <begin position="228"/>
        <end position="250"/>
    </location>
</feature>
<feature type="transmembrane region" description="Helical" evidence="7">
    <location>
        <begin position="128"/>
        <end position="146"/>
    </location>
</feature>
<evidence type="ECO:0000259" key="8">
    <source>
        <dbReference type="PROSITE" id="PS50850"/>
    </source>
</evidence>
<evidence type="ECO:0000256" key="4">
    <source>
        <dbReference type="ARBA" id="ARBA00022989"/>
    </source>
</evidence>
<reference evidence="9 10" key="1">
    <citation type="journal article" date="2014" name="PLoS Genet.">
        <title>Analysis of the Phlebiopsis gigantea genome, transcriptome and secretome provides insight into its pioneer colonization strategies of wood.</title>
        <authorList>
            <person name="Hori C."/>
            <person name="Ishida T."/>
            <person name="Igarashi K."/>
            <person name="Samejima M."/>
            <person name="Suzuki H."/>
            <person name="Master E."/>
            <person name="Ferreira P."/>
            <person name="Ruiz-Duenas F.J."/>
            <person name="Held B."/>
            <person name="Canessa P."/>
            <person name="Larrondo L.F."/>
            <person name="Schmoll M."/>
            <person name="Druzhinina I.S."/>
            <person name="Kubicek C.P."/>
            <person name="Gaskell J.A."/>
            <person name="Kersten P."/>
            <person name="St John F."/>
            <person name="Glasner J."/>
            <person name="Sabat G."/>
            <person name="Splinter BonDurant S."/>
            <person name="Syed K."/>
            <person name="Yadav J."/>
            <person name="Mgbeahuruike A.C."/>
            <person name="Kovalchuk A."/>
            <person name="Asiegbu F.O."/>
            <person name="Lackner G."/>
            <person name="Hoffmeister D."/>
            <person name="Rencoret J."/>
            <person name="Gutierrez A."/>
            <person name="Sun H."/>
            <person name="Lindquist E."/>
            <person name="Barry K."/>
            <person name="Riley R."/>
            <person name="Grigoriev I.V."/>
            <person name="Henrissat B."/>
            <person name="Kues U."/>
            <person name="Berka R.M."/>
            <person name="Martinez A.T."/>
            <person name="Covert S.F."/>
            <person name="Blanchette R.A."/>
            <person name="Cullen D."/>
        </authorList>
    </citation>
    <scope>NUCLEOTIDE SEQUENCE [LARGE SCALE GENOMIC DNA]</scope>
    <source>
        <strain evidence="9 10">11061_1 CR5-6</strain>
    </source>
</reference>
<keyword evidence="2" id="KW-0813">Transport</keyword>
<dbReference type="CDD" id="cd17330">
    <property type="entry name" value="MFS_SLC46_TetA_like"/>
    <property type="match status" value="1"/>
</dbReference>
<feature type="transmembrane region" description="Helical" evidence="7">
    <location>
        <begin position="334"/>
        <end position="356"/>
    </location>
</feature>
<feature type="region of interest" description="Disordered" evidence="6">
    <location>
        <begin position="260"/>
        <end position="281"/>
    </location>
</feature>
<dbReference type="PROSITE" id="PS50850">
    <property type="entry name" value="MFS"/>
    <property type="match status" value="1"/>
</dbReference>
<name>A0A0C3SCS5_PHLG1</name>
<evidence type="ECO:0000256" key="7">
    <source>
        <dbReference type="SAM" id="Phobius"/>
    </source>
</evidence>
<dbReference type="GO" id="GO:0022857">
    <property type="term" value="F:transmembrane transporter activity"/>
    <property type="evidence" value="ECO:0007669"/>
    <property type="project" value="InterPro"/>
</dbReference>
<evidence type="ECO:0000256" key="5">
    <source>
        <dbReference type="ARBA" id="ARBA00023136"/>
    </source>
</evidence>
<feature type="transmembrane region" description="Helical" evidence="7">
    <location>
        <begin position="152"/>
        <end position="173"/>
    </location>
</feature>
<keyword evidence="3 7" id="KW-0812">Transmembrane</keyword>
<proteinExistence type="predicted"/>
<evidence type="ECO:0000256" key="1">
    <source>
        <dbReference type="ARBA" id="ARBA00004141"/>
    </source>
</evidence>
<dbReference type="AlphaFoldDB" id="A0A0C3SCS5"/>
<dbReference type="PRINTS" id="PR01035">
    <property type="entry name" value="TCRTETA"/>
</dbReference>
<dbReference type="OrthoDB" id="419616at2759"/>
<feature type="transmembrane region" description="Helical" evidence="7">
    <location>
        <begin position="185"/>
        <end position="208"/>
    </location>
</feature>
<dbReference type="InterPro" id="IPR036259">
    <property type="entry name" value="MFS_trans_sf"/>
</dbReference>
<dbReference type="InterPro" id="IPR020846">
    <property type="entry name" value="MFS_dom"/>
</dbReference>